<dbReference type="GeneID" id="85224666"/>
<reference evidence="2" key="1">
    <citation type="submission" date="2023-03" db="EMBL/GenBank/DDBJ databases">
        <title>Mating type loci evolution in Malassezia.</title>
        <authorList>
            <person name="Coelho M.A."/>
        </authorList>
    </citation>
    <scope>NUCLEOTIDE SEQUENCE</scope>
    <source>
        <strain evidence="2">CBS 9431</strain>
    </source>
</reference>
<dbReference type="EC" id="3.1.4.17" evidence="2"/>
<dbReference type="EMBL" id="CP119958">
    <property type="protein sequence ID" value="WFD38069.1"/>
    <property type="molecule type" value="Genomic_DNA"/>
</dbReference>
<proteinExistence type="predicted"/>
<dbReference type="InterPro" id="IPR000396">
    <property type="entry name" value="Pdiesterase2"/>
</dbReference>
<sequence length="416" mass="44943">MGSYVAAPPAHRAQEDRHGNEPLTNGQGHGSRAPAFSFVCLGVGGGPLETNCSGYLMKPADQPWSAGTTLVEAGSWLGSLVELLRDPATSPLHDADFPPGLSPEAQAEHVNAWVNQALISHGHLDHIFGLVLASTAQRVQRPVYGLQDTLDTILSVFNGRVWPKLASYDQQDPMAFYHLRPMELEKKYKLSDVLSVTPYPVSHGMSLLAHDTAGFRPIIAPNPTPCSFHSGHISSTVSTAFLFTHTVLDCDVLFMGDVEPDAVGGSQRNQAMWQAIAPRVAQGKLRAIFIECSFGSDQPNEYLFGHLTPRHLYDELRALEDAGNAVLGDIEAGQCLAGMKCVVIHVKDMMLPSSSTPPCRLPANTAPEAIAAHAGAPKLLPVDLRAQIQNELAVLEEKYGLGVEFHVARRGDRIEC</sequence>
<dbReference type="GO" id="GO:0006198">
    <property type="term" value="P:cAMP catabolic process"/>
    <property type="evidence" value="ECO:0007669"/>
    <property type="project" value="InterPro"/>
</dbReference>
<dbReference type="Pfam" id="PF02112">
    <property type="entry name" value="PDEase_II"/>
    <property type="match status" value="1"/>
</dbReference>
<dbReference type="Proteomes" id="UP001217754">
    <property type="component" value="Chromosome 1"/>
</dbReference>
<evidence type="ECO:0000313" key="3">
    <source>
        <dbReference type="Proteomes" id="UP001217754"/>
    </source>
</evidence>
<protein>
    <submittedName>
        <fullName evidence="2">3',5'-cyclic-nucleotide phosphodiesterase</fullName>
        <ecNumber evidence="2">3.1.4.17</ecNumber>
    </submittedName>
</protein>
<feature type="region of interest" description="Disordered" evidence="1">
    <location>
        <begin position="1"/>
        <end position="29"/>
    </location>
</feature>
<dbReference type="SUPFAM" id="SSF56281">
    <property type="entry name" value="Metallo-hydrolase/oxidoreductase"/>
    <property type="match status" value="1"/>
</dbReference>
<keyword evidence="2" id="KW-0378">Hydrolase</keyword>
<accession>A0AAF0J9X5</accession>
<dbReference type="AlphaFoldDB" id="A0AAF0J9X5"/>
<evidence type="ECO:0000256" key="1">
    <source>
        <dbReference type="SAM" id="MobiDB-lite"/>
    </source>
</evidence>
<dbReference type="PRINTS" id="PR00388">
    <property type="entry name" value="PDIESTERASE2"/>
</dbReference>
<dbReference type="GO" id="GO:0047555">
    <property type="term" value="F:3',5'-cyclic-GMP phosphodiesterase activity"/>
    <property type="evidence" value="ECO:0007669"/>
    <property type="project" value="TreeGrafter"/>
</dbReference>
<keyword evidence="3" id="KW-1185">Reference proteome</keyword>
<dbReference type="GO" id="GO:1902660">
    <property type="term" value="P:negative regulation of glucose mediated signaling pathway"/>
    <property type="evidence" value="ECO:0007669"/>
    <property type="project" value="TreeGrafter"/>
</dbReference>
<dbReference type="PANTHER" id="PTHR28283:SF1">
    <property type="entry name" value="3',5'-CYCLIC-NUCLEOTIDE PHOSPHODIESTERASE 1"/>
    <property type="match status" value="1"/>
</dbReference>
<organism evidence="2 3">
    <name type="scientific">Malassezia japonica</name>
    <dbReference type="NCBI Taxonomy" id="223818"/>
    <lineage>
        <taxon>Eukaryota</taxon>
        <taxon>Fungi</taxon>
        <taxon>Dikarya</taxon>
        <taxon>Basidiomycota</taxon>
        <taxon>Ustilaginomycotina</taxon>
        <taxon>Malasseziomycetes</taxon>
        <taxon>Malasseziales</taxon>
        <taxon>Malasseziaceae</taxon>
        <taxon>Malassezia</taxon>
    </lineage>
</organism>
<evidence type="ECO:0000313" key="2">
    <source>
        <dbReference type="EMBL" id="WFD38069.1"/>
    </source>
</evidence>
<dbReference type="GO" id="GO:0004115">
    <property type="term" value="F:3',5'-cyclic-AMP phosphodiesterase activity"/>
    <property type="evidence" value="ECO:0007669"/>
    <property type="project" value="InterPro"/>
</dbReference>
<dbReference type="CDD" id="cd07735">
    <property type="entry name" value="class_II_PDE_MBL-fold"/>
    <property type="match status" value="1"/>
</dbReference>
<dbReference type="Gene3D" id="3.60.15.10">
    <property type="entry name" value="Ribonuclease Z/Hydroxyacylglutathione hydrolase-like"/>
    <property type="match status" value="1"/>
</dbReference>
<dbReference type="RefSeq" id="XP_060120966.1">
    <property type="nucleotide sequence ID" value="XM_060264983.1"/>
</dbReference>
<name>A0AAF0J9X5_9BASI</name>
<gene>
    <name evidence="2" type="primary">PDE1</name>
    <name evidence="2" type="ORF">MJAP1_001017</name>
</gene>
<dbReference type="PANTHER" id="PTHR28283">
    <property type="entry name" value="3',5'-CYCLIC-NUCLEOTIDE PHOSPHODIESTERASE 1"/>
    <property type="match status" value="1"/>
</dbReference>
<dbReference type="InterPro" id="IPR036866">
    <property type="entry name" value="RibonucZ/Hydroxyglut_hydro"/>
</dbReference>